<accession>A0AAD7MST7</accession>
<feature type="compositionally biased region" description="Low complexity" evidence="2">
    <location>
        <begin position="212"/>
        <end position="225"/>
    </location>
</feature>
<organism evidence="3 4">
    <name type="scientific">Mycena maculata</name>
    <dbReference type="NCBI Taxonomy" id="230809"/>
    <lineage>
        <taxon>Eukaryota</taxon>
        <taxon>Fungi</taxon>
        <taxon>Dikarya</taxon>
        <taxon>Basidiomycota</taxon>
        <taxon>Agaricomycotina</taxon>
        <taxon>Agaricomycetes</taxon>
        <taxon>Agaricomycetidae</taxon>
        <taxon>Agaricales</taxon>
        <taxon>Marasmiineae</taxon>
        <taxon>Mycenaceae</taxon>
        <taxon>Mycena</taxon>
    </lineage>
</organism>
<feature type="region of interest" description="Disordered" evidence="2">
    <location>
        <begin position="428"/>
        <end position="531"/>
    </location>
</feature>
<feature type="compositionally biased region" description="Basic and acidic residues" evidence="2">
    <location>
        <begin position="797"/>
        <end position="813"/>
    </location>
</feature>
<feature type="compositionally biased region" description="Low complexity" evidence="2">
    <location>
        <begin position="94"/>
        <end position="111"/>
    </location>
</feature>
<gene>
    <name evidence="3" type="ORF">DFH07DRAFT_993983</name>
</gene>
<feature type="compositionally biased region" description="Low complexity" evidence="2">
    <location>
        <begin position="1198"/>
        <end position="1211"/>
    </location>
</feature>
<sequence>MWAKLSSALKPKQAHDENDSNLHGDVMSGVLEQHPNLSVFHPAPESPPPSPSKSRMGMFKRHTKGYDESSRAPSPMKLLPKKVKSTFGIHGNPSQISVGPSSSSLAPAELSRVSSHDMLSPPAPQAKRRSSFNFLNRPTVDSPAEPARSPAEESHPSDPTTPFEAKSASVRSILRDRNTPGTGQNVRFFSRDAYKVLSPDQSIDTEYQSVMTQPAAATPAPATQQESFLERLQRSGSADSNTSSGSMPRFASTSKSNKSRPTVAEIFSPLGSPEATTAPPAETSTSQLMSELPPLPTPDFTDFFDMSQELDMPIMPPPGLGFEVDMPANDHAETEGEGTKAMTSTPYREKGKGKEREIEIDVAAPTAVDETIFHAKEKAPRLPSALHDRSNSFSFGQTMFYSLAHDDSKRSSASSAIGMGAFPSSAKSSPLFAKDSSSRASSPAPASKGRSRALSDTVFMSMLSPSASPSSKAPEADINDESSSDLVVYSSPTALKPEPDPFSAHATTYYTPATPPEPAAARAHERTGSKEEDRIFALQTQLALQTELCGQFEADLRARDELVSVLGKKLSEVEKEESKRRGALRQWKKKVGELERACRFLEEEVEESRHESMERSVMDEASSEALRTLHRQIAMLERDKEGARRVEEVLREEVGALEGLVREKSEDVMRLKETLWSRDESERELKRGIREAKEQMEMMGNVSIGLIDEEELKKIASAKEEQRSEERERQREAEFGWEEEREELVNAVENAKLENAGLVAELDNFKQQLKDHEEELGALKAELDAQWDHTEKTGEKMEALEAAKQAAESERDAVQAQVADLEEKISTMEGGWDESENKQIGLENHIQEMWDVREALEKEREELTEQLHAQESSADTLKQTLKACEDRIIELGQERQYALDNVARLEDNVRRRDAEAAEVSARTLQREAEAEALREQMSRLKREHAGALEGVEEQARVGKERAGALKDEIERLRRQVHELQQESADKEVKIVQITKQRAQDKQDLQGLNIALDSKQQELELLKRRMGVRGTGGATPAQPSKVAGRRDSAVFNTPGLGSRPPSVLSDAGTDGGSASGAKIPALGKSSRLNNSTSASAAKPASARGSMGPPAPVTKPRVSLVGTPTPTPRFGAQAQDVRGGAKEDARLSRSASARPAGSTPAPAHRRVASATLDQVTAARVGGGKARPSAGEETEKENVDVARPPVRGRVPVPA</sequence>
<comment type="caution">
    <text evidence="3">The sequence shown here is derived from an EMBL/GenBank/DDBJ whole genome shotgun (WGS) entry which is preliminary data.</text>
</comment>
<feature type="region of interest" description="Disordered" evidence="2">
    <location>
        <begin position="797"/>
        <end position="818"/>
    </location>
</feature>
<dbReference type="AlphaFoldDB" id="A0AAD7MST7"/>
<feature type="compositionally biased region" description="Low complexity" evidence="2">
    <location>
        <begin position="235"/>
        <end position="246"/>
    </location>
</feature>
<feature type="region of interest" description="Disordered" evidence="2">
    <location>
        <begin position="1"/>
        <end position="193"/>
    </location>
</feature>
<keyword evidence="1" id="KW-0175">Coiled coil</keyword>
<reference evidence="3" key="1">
    <citation type="submission" date="2023-03" db="EMBL/GenBank/DDBJ databases">
        <title>Massive genome expansion in bonnet fungi (Mycena s.s.) driven by repeated elements and novel gene families across ecological guilds.</title>
        <authorList>
            <consortium name="Lawrence Berkeley National Laboratory"/>
            <person name="Harder C.B."/>
            <person name="Miyauchi S."/>
            <person name="Viragh M."/>
            <person name="Kuo A."/>
            <person name="Thoen E."/>
            <person name="Andreopoulos B."/>
            <person name="Lu D."/>
            <person name="Skrede I."/>
            <person name="Drula E."/>
            <person name="Henrissat B."/>
            <person name="Morin E."/>
            <person name="Kohler A."/>
            <person name="Barry K."/>
            <person name="LaButti K."/>
            <person name="Morin E."/>
            <person name="Salamov A."/>
            <person name="Lipzen A."/>
            <person name="Mereny Z."/>
            <person name="Hegedus B."/>
            <person name="Baldrian P."/>
            <person name="Stursova M."/>
            <person name="Weitz H."/>
            <person name="Taylor A."/>
            <person name="Grigoriev I.V."/>
            <person name="Nagy L.G."/>
            <person name="Martin F."/>
            <person name="Kauserud H."/>
        </authorList>
    </citation>
    <scope>NUCLEOTIDE SEQUENCE</scope>
    <source>
        <strain evidence="3">CBHHK188m</strain>
    </source>
</reference>
<feature type="compositionally biased region" description="Low complexity" evidence="2">
    <location>
        <begin position="272"/>
        <end position="286"/>
    </location>
</feature>
<feature type="compositionally biased region" description="Low complexity" evidence="2">
    <location>
        <begin position="1090"/>
        <end position="1104"/>
    </location>
</feature>
<evidence type="ECO:0000313" key="3">
    <source>
        <dbReference type="EMBL" id="KAJ7730391.1"/>
    </source>
</evidence>
<name>A0AAD7MST7_9AGAR</name>
<proteinExistence type="predicted"/>
<feature type="region of interest" description="Disordered" evidence="2">
    <location>
        <begin position="331"/>
        <end position="355"/>
    </location>
</feature>
<evidence type="ECO:0000256" key="1">
    <source>
        <dbReference type="SAM" id="Coils"/>
    </source>
</evidence>
<feature type="compositionally biased region" description="Basic and acidic residues" evidence="2">
    <location>
        <begin position="522"/>
        <end position="531"/>
    </location>
</feature>
<feature type="compositionally biased region" description="Low complexity" evidence="2">
    <location>
        <begin position="433"/>
        <end position="448"/>
    </location>
</feature>
<feature type="compositionally biased region" description="Low complexity" evidence="2">
    <location>
        <begin position="464"/>
        <end position="473"/>
    </location>
</feature>
<feature type="compositionally biased region" description="Polar residues" evidence="2">
    <location>
        <begin position="251"/>
        <end position="260"/>
    </location>
</feature>
<keyword evidence="4" id="KW-1185">Reference proteome</keyword>
<dbReference type="EMBL" id="JARJLG010000191">
    <property type="protein sequence ID" value="KAJ7730391.1"/>
    <property type="molecule type" value="Genomic_DNA"/>
</dbReference>
<protein>
    <submittedName>
        <fullName evidence="3">Uncharacterized protein</fullName>
    </submittedName>
</protein>
<feature type="compositionally biased region" description="Low complexity" evidence="2">
    <location>
        <begin position="1146"/>
        <end position="1160"/>
    </location>
</feature>
<feature type="coiled-coil region" evidence="1">
    <location>
        <begin position="584"/>
        <end position="653"/>
    </location>
</feature>
<evidence type="ECO:0000256" key="2">
    <source>
        <dbReference type="SAM" id="MobiDB-lite"/>
    </source>
</evidence>
<dbReference type="Gene3D" id="1.10.287.1490">
    <property type="match status" value="1"/>
</dbReference>
<feature type="region of interest" description="Disordered" evidence="2">
    <location>
        <begin position="205"/>
        <end position="293"/>
    </location>
</feature>
<evidence type="ECO:0000313" key="4">
    <source>
        <dbReference type="Proteomes" id="UP001215280"/>
    </source>
</evidence>
<feature type="region of interest" description="Disordered" evidence="2">
    <location>
        <begin position="1022"/>
        <end position="1211"/>
    </location>
</feature>
<dbReference type="Proteomes" id="UP001215280">
    <property type="component" value="Unassembled WGS sequence"/>
</dbReference>
<feature type="compositionally biased region" description="Basic and acidic residues" evidence="2">
    <location>
        <begin position="13"/>
        <end position="22"/>
    </location>
</feature>